<organism evidence="2 3">
    <name type="scientific">Calocera cornea HHB12733</name>
    <dbReference type="NCBI Taxonomy" id="1353952"/>
    <lineage>
        <taxon>Eukaryota</taxon>
        <taxon>Fungi</taxon>
        <taxon>Dikarya</taxon>
        <taxon>Basidiomycota</taxon>
        <taxon>Agaricomycotina</taxon>
        <taxon>Dacrymycetes</taxon>
        <taxon>Dacrymycetales</taxon>
        <taxon>Dacrymycetaceae</taxon>
        <taxon>Calocera</taxon>
    </lineage>
</organism>
<dbReference type="Gene3D" id="1.25.40.90">
    <property type="match status" value="1"/>
</dbReference>
<dbReference type="SUPFAM" id="SSF48464">
    <property type="entry name" value="ENTH/VHS domain"/>
    <property type="match status" value="1"/>
</dbReference>
<proteinExistence type="predicted"/>
<dbReference type="PROSITE" id="PS51391">
    <property type="entry name" value="CID"/>
    <property type="match status" value="1"/>
</dbReference>
<dbReference type="EMBL" id="KV423972">
    <property type="protein sequence ID" value="KZT56810.1"/>
    <property type="molecule type" value="Genomic_DNA"/>
</dbReference>
<dbReference type="InterPro" id="IPR008942">
    <property type="entry name" value="ENTH_VHS"/>
</dbReference>
<accession>A0A165FIS5</accession>
<dbReference type="AlphaFoldDB" id="A0A165FIS5"/>
<evidence type="ECO:0000259" key="1">
    <source>
        <dbReference type="PROSITE" id="PS51391"/>
    </source>
</evidence>
<keyword evidence="3" id="KW-1185">Reference proteome</keyword>
<dbReference type="InParanoid" id="A0A165FIS5"/>
<sequence>MADIQDFEKTLKEVVNAKRLSTTKMSTLTEQCMKSIEHDTQLVSLLYRTHKSLPTGQKVSSLYVFDALARAARHAVNKHNITVDPMGTKGNCATFLNKVEGVLDSLVDDMLSSGQKELREKTKKILDIWTTNNTFSKETLAGLSAKVKTAEDKGTYQCHSFSAKSSFASASVASASVSGKIMS</sequence>
<dbReference type="Proteomes" id="UP000076842">
    <property type="component" value="Unassembled WGS sequence"/>
</dbReference>
<dbReference type="Pfam" id="PF04818">
    <property type="entry name" value="CID"/>
    <property type="match status" value="1"/>
</dbReference>
<evidence type="ECO:0000313" key="3">
    <source>
        <dbReference type="Proteomes" id="UP000076842"/>
    </source>
</evidence>
<dbReference type="InterPro" id="IPR006569">
    <property type="entry name" value="CID_dom"/>
</dbReference>
<feature type="domain" description="CID" evidence="1">
    <location>
        <begin position="1"/>
        <end position="151"/>
    </location>
</feature>
<reference evidence="2 3" key="1">
    <citation type="journal article" date="2016" name="Mol. Biol. Evol.">
        <title>Comparative Genomics of Early-Diverging Mushroom-Forming Fungi Provides Insights into the Origins of Lignocellulose Decay Capabilities.</title>
        <authorList>
            <person name="Nagy L.G."/>
            <person name="Riley R."/>
            <person name="Tritt A."/>
            <person name="Adam C."/>
            <person name="Daum C."/>
            <person name="Floudas D."/>
            <person name="Sun H."/>
            <person name="Yadav J.S."/>
            <person name="Pangilinan J."/>
            <person name="Larsson K.H."/>
            <person name="Matsuura K."/>
            <person name="Barry K."/>
            <person name="Labutti K."/>
            <person name="Kuo R."/>
            <person name="Ohm R.A."/>
            <person name="Bhattacharya S.S."/>
            <person name="Shirouzu T."/>
            <person name="Yoshinaga Y."/>
            <person name="Martin F.M."/>
            <person name="Grigoriev I.V."/>
            <person name="Hibbett D.S."/>
        </authorList>
    </citation>
    <scope>NUCLEOTIDE SEQUENCE [LARGE SCALE GENOMIC DNA]</scope>
    <source>
        <strain evidence="2 3">HHB12733</strain>
    </source>
</reference>
<dbReference type="STRING" id="1353952.A0A165FIS5"/>
<protein>
    <recommendedName>
        <fullName evidence="1">CID domain-containing protein</fullName>
    </recommendedName>
</protein>
<dbReference type="OrthoDB" id="79367at2759"/>
<evidence type="ECO:0000313" key="2">
    <source>
        <dbReference type="EMBL" id="KZT56810.1"/>
    </source>
</evidence>
<gene>
    <name evidence="2" type="ORF">CALCODRAFT_302254</name>
</gene>
<dbReference type="SMART" id="SM00582">
    <property type="entry name" value="RPR"/>
    <property type="match status" value="1"/>
</dbReference>
<name>A0A165FIS5_9BASI</name>